<keyword evidence="2" id="KW-1185">Reference proteome</keyword>
<dbReference type="Proteomes" id="UP000694411">
    <property type="component" value="Chromosome 20"/>
</dbReference>
<name>A0A8D2FMW3_THEGE</name>
<organism evidence="1 2">
    <name type="scientific">Theropithecus gelada</name>
    <name type="common">Gelada baboon</name>
    <dbReference type="NCBI Taxonomy" id="9565"/>
    <lineage>
        <taxon>Eukaryota</taxon>
        <taxon>Metazoa</taxon>
        <taxon>Chordata</taxon>
        <taxon>Craniata</taxon>
        <taxon>Vertebrata</taxon>
        <taxon>Euteleostomi</taxon>
        <taxon>Mammalia</taxon>
        <taxon>Eutheria</taxon>
        <taxon>Euarchontoglires</taxon>
        <taxon>Primates</taxon>
        <taxon>Haplorrhini</taxon>
        <taxon>Catarrhini</taxon>
        <taxon>Cercopithecidae</taxon>
        <taxon>Cercopithecinae</taxon>
        <taxon>Theropithecus</taxon>
    </lineage>
</organism>
<dbReference type="Ensembl" id="ENSTGET00000026847.1">
    <property type="protein sequence ID" value="ENSTGEP00000022482.1"/>
    <property type="gene ID" value="ENSTGEG00000018201.1"/>
</dbReference>
<protein>
    <submittedName>
        <fullName evidence="1">Uncharacterized protein</fullName>
    </submittedName>
</protein>
<reference evidence="1" key="2">
    <citation type="submission" date="2025-08" db="UniProtKB">
        <authorList>
            <consortium name="Ensembl"/>
        </authorList>
    </citation>
    <scope>IDENTIFICATION</scope>
</reference>
<dbReference type="AlphaFoldDB" id="A0A8D2FMW3"/>
<reference evidence="1" key="3">
    <citation type="submission" date="2025-09" db="UniProtKB">
        <authorList>
            <consortium name="Ensembl"/>
        </authorList>
    </citation>
    <scope>IDENTIFICATION</scope>
</reference>
<reference evidence="1" key="1">
    <citation type="submission" date="2018-05" db="EMBL/GenBank/DDBJ databases">
        <title>Whole genome of Theropithecus gelada.</title>
        <authorList>
            <person name="Chiou K.L."/>
            <person name="Snyder-Mackler N."/>
        </authorList>
    </citation>
    <scope>NUCLEOTIDE SEQUENCE [LARGE SCALE GENOMIC DNA]</scope>
</reference>
<evidence type="ECO:0000313" key="1">
    <source>
        <dbReference type="Ensembl" id="ENSTGEP00000022482.1"/>
    </source>
</evidence>
<proteinExistence type="predicted"/>
<evidence type="ECO:0000313" key="2">
    <source>
        <dbReference type="Proteomes" id="UP000694411"/>
    </source>
</evidence>
<accession>A0A8D2FMW3</accession>
<sequence length="87" mass="9520">MSSWFGGPGSGLGHSMGQVGKNVTSFISHISNVLIQGKDKGEEFPNFQDQPGQHSKTPSLLKIQKLAVWWCMPVIPGTRESRGRRIA</sequence>